<reference evidence="18 19" key="1">
    <citation type="submission" date="2017-07" db="EMBL/GenBank/DDBJ databases">
        <title>Draft genome sequence of Prevotella copri isolated from the gut of healthy adult Indian.</title>
        <authorList>
            <person name="Das B."/>
            <person name="Bag S."/>
            <person name="Ghosh T.S."/>
        </authorList>
    </citation>
    <scope>NUCLEOTIDE SEQUENCE [LARGE SCALE GENOMIC DNA]</scope>
    <source>
        <strain evidence="18 19">Indica</strain>
    </source>
</reference>
<organism evidence="18 19">
    <name type="scientific">Segatella copri</name>
    <dbReference type="NCBI Taxonomy" id="165179"/>
    <lineage>
        <taxon>Bacteria</taxon>
        <taxon>Pseudomonadati</taxon>
        <taxon>Bacteroidota</taxon>
        <taxon>Bacteroidia</taxon>
        <taxon>Bacteroidales</taxon>
        <taxon>Prevotellaceae</taxon>
        <taxon>Segatella</taxon>
    </lineage>
</organism>
<dbReference type="InterPro" id="IPR011545">
    <property type="entry name" value="DEAD/DEAH_box_helicase_dom"/>
</dbReference>
<dbReference type="Proteomes" id="UP000215155">
    <property type="component" value="Unassembled WGS sequence"/>
</dbReference>
<comment type="catalytic activity">
    <reaction evidence="14 15">
        <text>ATP + H2O = ADP + phosphate + H(+)</text>
        <dbReference type="Rhea" id="RHEA:13065"/>
        <dbReference type="ChEBI" id="CHEBI:15377"/>
        <dbReference type="ChEBI" id="CHEBI:15378"/>
        <dbReference type="ChEBI" id="CHEBI:30616"/>
        <dbReference type="ChEBI" id="CHEBI:43474"/>
        <dbReference type="ChEBI" id="CHEBI:456216"/>
        <dbReference type="EC" id="5.6.2.4"/>
    </reaction>
</comment>
<dbReference type="Pfam" id="PF17191">
    <property type="entry name" value="RecG_wedge"/>
    <property type="match status" value="1"/>
</dbReference>
<evidence type="ECO:0000256" key="8">
    <source>
        <dbReference type="ARBA" id="ARBA00023125"/>
    </source>
</evidence>
<evidence type="ECO:0000256" key="4">
    <source>
        <dbReference type="ARBA" id="ARBA00022763"/>
    </source>
</evidence>
<dbReference type="GO" id="GO:0006310">
    <property type="term" value="P:DNA recombination"/>
    <property type="evidence" value="ECO:0007669"/>
    <property type="project" value="UniProtKB-UniRule"/>
</dbReference>
<dbReference type="NCBIfam" id="NF008165">
    <property type="entry name" value="PRK10917.1-3"/>
    <property type="match status" value="1"/>
</dbReference>
<dbReference type="AlphaFoldDB" id="A0AA91TIP7"/>
<dbReference type="CDD" id="cd04488">
    <property type="entry name" value="RecG_wedge_OBF"/>
    <property type="match status" value="1"/>
</dbReference>
<dbReference type="GO" id="GO:0003677">
    <property type="term" value="F:DNA binding"/>
    <property type="evidence" value="ECO:0007669"/>
    <property type="project" value="UniProtKB-KW"/>
</dbReference>
<keyword evidence="10 15" id="KW-0234">DNA repair</keyword>
<evidence type="ECO:0000256" key="7">
    <source>
        <dbReference type="ARBA" id="ARBA00022840"/>
    </source>
</evidence>
<accession>A0AA91TIP7</accession>
<evidence type="ECO:0000256" key="2">
    <source>
        <dbReference type="ARBA" id="ARBA00017846"/>
    </source>
</evidence>
<keyword evidence="4 15" id="KW-0227">DNA damage</keyword>
<comment type="caution">
    <text evidence="18">The sequence shown here is derived from an EMBL/GenBank/DDBJ whole genome shotgun (WGS) entry which is preliminary data.</text>
</comment>
<dbReference type="InterPro" id="IPR047112">
    <property type="entry name" value="RecG/Mfd"/>
</dbReference>
<dbReference type="PROSITE" id="PS51192">
    <property type="entry name" value="HELICASE_ATP_BIND_1"/>
    <property type="match status" value="1"/>
</dbReference>
<feature type="domain" description="Helicase ATP-binding" evidence="16">
    <location>
        <begin position="283"/>
        <end position="445"/>
    </location>
</feature>
<keyword evidence="9 15" id="KW-0233">DNA recombination</keyword>
<dbReference type="InterPro" id="IPR027417">
    <property type="entry name" value="P-loop_NTPase"/>
</dbReference>
<dbReference type="GO" id="GO:0016787">
    <property type="term" value="F:hydrolase activity"/>
    <property type="evidence" value="ECO:0007669"/>
    <property type="project" value="UniProtKB-KW"/>
</dbReference>
<dbReference type="Pfam" id="PF00270">
    <property type="entry name" value="DEAD"/>
    <property type="match status" value="1"/>
</dbReference>
<dbReference type="PANTHER" id="PTHR47964">
    <property type="entry name" value="ATP-DEPENDENT DNA HELICASE HOMOLOG RECG, CHLOROPLASTIC"/>
    <property type="match status" value="1"/>
</dbReference>
<name>A0AA91TIP7_9BACT</name>
<dbReference type="InterPro" id="IPR014001">
    <property type="entry name" value="Helicase_ATP-bd"/>
</dbReference>
<dbReference type="SMART" id="SM00487">
    <property type="entry name" value="DEXDc"/>
    <property type="match status" value="1"/>
</dbReference>
<evidence type="ECO:0000313" key="19">
    <source>
        <dbReference type="Proteomes" id="UP000215155"/>
    </source>
</evidence>
<dbReference type="PROSITE" id="PS51194">
    <property type="entry name" value="HELICASE_CTER"/>
    <property type="match status" value="1"/>
</dbReference>
<dbReference type="InterPro" id="IPR033454">
    <property type="entry name" value="RecG_wedge"/>
</dbReference>
<dbReference type="RefSeq" id="WP_089544387.1">
    <property type="nucleotide sequence ID" value="NZ_NMPZ01000016.1"/>
</dbReference>
<evidence type="ECO:0000256" key="10">
    <source>
        <dbReference type="ARBA" id="ARBA00023204"/>
    </source>
</evidence>
<dbReference type="EMBL" id="NMPZ01000016">
    <property type="protein sequence ID" value="OXL43538.1"/>
    <property type="molecule type" value="Genomic_DNA"/>
</dbReference>
<feature type="domain" description="Helicase C-terminal" evidence="17">
    <location>
        <begin position="464"/>
        <end position="629"/>
    </location>
</feature>
<dbReference type="Pfam" id="PF19833">
    <property type="entry name" value="RecG_dom3_C"/>
    <property type="match status" value="1"/>
</dbReference>
<evidence type="ECO:0000256" key="9">
    <source>
        <dbReference type="ARBA" id="ARBA00023172"/>
    </source>
</evidence>
<evidence type="ECO:0000256" key="15">
    <source>
        <dbReference type="RuleBase" id="RU363016"/>
    </source>
</evidence>
<dbReference type="GO" id="GO:0005524">
    <property type="term" value="F:ATP binding"/>
    <property type="evidence" value="ECO:0007669"/>
    <property type="project" value="UniProtKB-KW"/>
</dbReference>
<dbReference type="InterPro" id="IPR012340">
    <property type="entry name" value="NA-bd_OB-fold"/>
</dbReference>
<dbReference type="PANTHER" id="PTHR47964:SF1">
    <property type="entry name" value="ATP-DEPENDENT DNA HELICASE HOMOLOG RECG, CHLOROPLASTIC"/>
    <property type="match status" value="1"/>
</dbReference>
<dbReference type="NCBIfam" id="TIGR00643">
    <property type="entry name" value="recG"/>
    <property type="match status" value="1"/>
</dbReference>
<evidence type="ECO:0000256" key="13">
    <source>
        <dbReference type="ARBA" id="ARBA00034808"/>
    </source>
</evidence>
<evidence type="ECO:0000256" key="6">
    <source>
        <dbReference type="ARBA" id="ARBA00022806"/>
    </source>
</evidence>
<dbReference type="EC" id="5.6.2.4" evidence="13 15"/>
<keyword evidence="3 15" id="KW-0547">Nucleotide-binding</keyword>
<evidence type="ECO:0000313" key="18">
    <source>
        <dbReference type="EMBL" id="OXL43538.1"/>
    </source>
</evidence>
<dbReference type="GO" id="GO:0006281">
    <property type="term" value="P:DNA repair"/>
    <property type="evidence" value="ECO:0007669"/>
    <property type="project" value="UniProtKB-UniRule"/>
</dbReference>
<sequence>MSSILDQDIQFLPSVGTKTKEILSKELGIRSYGDLLEYYPYKYVDRSKIFHISELTSDMPFVQLKGKILSYEEVDIGKRNKMLVAHFSDGYGVVDLVWFRSAQYIIKSYKIGTEYIVFGKPSAYNGRFQFAHPDIDDASKLQISEMGMQPFYGLTENMKKRGYTSRSIERITRNLVSILPPLPETLPDFIVNRLHLVSRDAALRMIHYPHSHQEMQKAQVRLKFEELFYVQLNILRYASDQRRKYRGYIFNRIGDIFNGFYAHHLPFELTGAQKRVMHEIRADMCSGRQMNRLLQGDVGSGKTLVALMTMLIALDNGYQACLMAPTEILAEQHLQTIRDFLQGMDIRVELLTGIVKGKKRKEILDGLATGDIQILIGTHAVIEDPVAFHRLGVAVIDEQHRFGVAQRAKLWAKSENPPHVLVMTATPIPRTLAMTIYGDLDVSVIDELPPGRKPIQTLHKFDNQLTSLYQSIRRQINLGRQVYIVFPLIKENEKIDLKNLEEGYETLKQAFPEFRLSKIHGRMKSAEKEAEMEQFVKGKTQILVATTVIEVGVNVPNASVMVILDAQRFGLSQLHQLRGRVGRGCDQSYCILVTGYKLSEETRKRIDIMCDTNDGFRIAEADLKLRGPGDLEGTQQSGMAFDLKIANIARDGQLVQLARTEAQAIIDADPQCEHPQNSLLWNRLRELKKTHINWAAIS</sequence>
<dbReference type="InterPro" id="IPR045562">
    <property type="entry name" value="RecG_dom3_C"/>
</dbReference>
<gene>
    <name evidence="18" type="ORF">CFT61_10555</name>
</gene>
<comment type="catalytic activity">
    <reaction evidence="12 15">
        <text>Couples ATP hydrolysis with the unwinding of duplex DNA by translocating in the 3'-5' direction.</text>
        <dbReference type="EC" id="5.6.2.4"/>
    </reaction>
</comment>
<evidence type="ECO:0000259" key="17">
    <source>
        <dbReference type="PROSITE" id="PS51194"/>
    </source>
</evidence>
<proteinExistence type="inferred from homology"/>
<keyword evidence="8" id="KW-0238">DNA-binding</keyword>
<dbReference type="NCBIfam" id="NF008168">
    <property type="entry name" value="PRK10917.2-2"/>
    <property type="match status" value="1"/>
</dbReference>
<evidence type="ECO:0000256" key="3">
    <source>
        <dbReference type="ARBA" id="ARBA00022741"/>
    </source>
</evidence>
<keyword evidence="5 15" id="KW-0378">Hydrolase</keyword>
<dbReference type="GO" id="GO:0043138">
    <property type="term" value="F:3'-5' DNA helicase activity"/>
    <property type="evidence" value="ECO:0007669"/>
    <property type="project" value="UniProtKB-EC"/>
</dbReference>
<dbReference type="InterPro" id="IPR004609">
    <property type="entry name" value="ATP-dep_DNA_helicase_RecG"/>
</dbReference>
<evidence type="ECO:0000256" key="1">
    <source>
        <dbReference type="ARBA" id="ARBA00007504"/>
    </source>
</evidence>
<comment type="similarity">
    <text evidence="1 15">Belongs to the helicase family. RecG subfamily.</text>
</comment>
<evidence type="ECO:0000259" key="16">
    <source>
        <dbReference type="PROSITE" id="PS51192"/>
    </source>
</evidence>
<evidence type="ECO:0000256" key="14">
    <source>
        <dbReference type="ARBA" id="ARBA00048988"/>
    </source>
</evidence>
<dbReference type="CDD" id="cd17992">
    <property type="entry name" value="DEXHc_RecG"/>
    <property type="match status" value="1"/>
</dbReference>
<evidence type="ECO:0000256" key="5">
    <source>
        <dbReference type="ARBA" id="ARBA00022801"/>
    </source>
</evidence>
<dbReference type="Gene3D" id="3.40.50.300">
    <property type="entry name" value="P-loop containing nucleotide triphosphate hydrolases"/>
    <property type="match status" value="2"/>
</dbReference>
<evidence type="ECO:0000256" key="11">
    <source>
        <dbReference type="ARBA" id="ARBA00023235"/>
    </source>
</evidence>
<keyword evidence="11" id="KW-0413">Isomerase</keyword>
<dbReference type="SUPFAM" id="SSF50249">
    <property type="entry name" value="Nucleic acid-binding proteins"/>
    <property type="match status" value="1"/>
</dbReference>
<dbReference type="Pfam" id="PF00271">
    <property type="entry name" value="Helicase_C"/>
    <property type="match status" value="1"/>
</dbReference>
<evidence type="ECO:0000256" key="12">
    <source>
        <dbReference type="ARBA" id="ARBA00034617"/>
    </source>
</evidence>
<keyword evidence="6 15" id="KW-0347">Helicase</keyword>
<protein>
    <recommendedName>
        <fullName evidence="2 15">ATP-dependent DNA helicase RecG</fullName>
        <ecNumber evidence="13 15">5.6.2.4</ecNumber>
    </recommendedName>
</protein>
<dbReference type="InterPro" id="IPR001650">
    <property type="entry name" value="Helicase_C-like"/>
</dbReference>
<dbReference type="SUPFAM" id="SSF52540">
    <property type="entry name" value="P-loop containing nucleoside triphosphate hydrolases"/>
    <property type="match status" value="2"/>
</dbReference>
<dbReference type="Gene3D" id="2.40.50.140">
    <property type="entry name" value="Nucleic acid-binding proteins"/>
    <property type="match status" value="1"/>
</dbReference>
<keyword evidence="7 15" id="KW-0067">ATP-binding</keyword>
<comment type="function">
    <text evidence="15">Plays a critical role in recombination and DNA repair. Helps process Holliday junction intermediates to mature products by catalyzing branch migration. Has replication fork regression activity, unwinds stalled or blocked replication forks to make a HJ that can be resolved. Has a DNA unwinding activity characteristic of a DNA helicase with 3'-5' polarity.</text>
</comment>
<dbReference type="SMART" id="SM00490">
    <property type="entry name" value="HELICc"/>
    <property type="match status" value="1"/>
</dbReference>